<evidence type="ECO:0000313" key="1">
    <source>
        <dbReference type="EMBL" id="KGF96656.1"/>
    </source>
</evidence>
<gene>
    <name evidence="1" type="ORF">EU95_0541</name>
</gene>
<protein>
    <submittedName>
        <fullName evidence="1">Uncharacterized protein</fullName>
    </submittedName>
</protein>
<comment type="caution">
    <text evidence="1">The sequence shown here is derived from an EMBL/GenBank/DDBJ whole genome shotgun (WGS) entry which is preliminary data.</text>
</comment>
<dbReference type="AlphaFoldDB" id="A0A0A2A768"/>
<reference evidence="2" key="1">
    <citation type="journal article" date="2014" name="Sci. Data">
        <title>Genomes of diverse isolates of the marine cyanobacterium Prochlorococcus.</title>
        <authorList>
            <person name="Biller S."/>
            <person name="Berube P."/>
            <person name="Thompson J."/>
            <person name="Kelly L."/>
            <person name="Roggensack S."/>
            <person name="Awad L."/>
            <person name="Roache-Johnson K."/>
            <person name="Ding H."/>
            <person name="Giovannoni S.J."/>
            <person name="Moore L.R."/>
            <person name="Chisholm S.W."/>
        </authorList>
    </citation>
    <scope>NUCLEOTIDE SEQUENCE [LARGE SCALE GENOMIC DNA]</scope>
    <source>
        <strain evidence="2">MIT 9201</strain>
    </source>
</reference>
<organism evidence="1 2">
    <name type="scientific">Prochlorococcus marinus str. MIT 9201</name>
    <dbReference type="NCBI Taxonomy" id="93057"/>
    <lineage>
        <taxon>Bacteria</taxon>
        <taxon>Bacillati</taxon>
        <taxon>Cyanobacteriota</taxon>
        <taxon>Cyanophyceae</taxon>
        <taxon>Synechococcales</taxon>
        <taxon>Prochlorococcaceae</taxon>
        <taxon>Prochlorococcus</taxon>
    </lineage>
</organism>
<dbReference type="Proteomes" id="UP000030355">
    <property type="component" value="Unassembled WGS sequence"/>
</dbReference>
<accession>A0A0A2A768</accession>
<sequence>MVMQIDRNDENGRSTLLTNIGWRKDNKRNILNAIVEIKDFMYHNDDSLKEAYKKFSNQSEYAPVIKGQLKGWAANKKAFLDSRSNRRSTTLYDLTKRVELACRFLEKSPKP</sequence>
<dbReference type="EMBL" id="JNAL01000007">
    <property type="protein sequence ID" value="KGF96656.1"/>
    <property type="molecule type" value="Genomic_DNA"/>
</dbReference>
<name>A0A0A2A768_PROMR</name>
<dbReference type="RefSeq" id="WP_032521710.1">
    <property type="nucleotide sequence ID" value="NZ_JNAL01000007.1"/>
</dbReference>
<evidence type="ECO:0000313" key="2">
    <source>
        <dbReference type="Proteomes" id="UP000030355"/>
    </source>
</evidence>
<proteinExistence type="predicted"/>